<keyword evidence="2" id="KW-0238">DNA-binding</keyword>
<dbReference type="Gene3D" id="1.10.10.60">
    <property type="entry name" value="Homeodomain-like"/>
    <property type="match status" value="1"/>
</dbReference>
<gene>
    <name evidence="5" type="ORF">S12H4_36970</name>
</gene>
<dbReference type="InterPro" id="IPR001647">
    <property type="entry name" value="HTH_TetR"/>
</dbReference>
<dbReference type="InterPro" id="IPR009057">
    <property type="entry name" value="Homeodomain-like_sf"/>
</dbReference>
<proteinExistence type="predicted"/>
<dbReference type="InterPro" id="IPR050109">
    <property type="entry name" value="HTH-type_TetR-like_transc_reg"/>
</dbReference>
<name>X1U6M1_9ZZZZ</name>
<feature type="domain" description="HTH tetR-type" evidence="4">
    <location>
        <begin position="26"/>
        <end position="86"/>
    </location>
</feature>
<evidence type="ECO:0000256" key="1">
    <source>
        <dbReference type="ARBA" id="ARBA00023015"/>
    </source>
</evidence>
<evidence type="ECO:0000256" key="3">
    <source>
        <dbReference type="ARBA" id="ARBA00023163"/>
    </source>
</evidence>
<dbReference type="PANTHER" id="PTHR30055">
    <property type="entry name" value="HTH-TYPE TRANSCRIPTIONAL REGULATOR RUTR"/>
    <property type="match status" value="1"/>
</dbReference>
<dbReference type="InterPro" id="IPR036271">
    <property type="entry name" value="Tet_transcr_reg_TetR-rel_C_sf"/>
</dbReference>
<keyword evidence="1" id="KW-0805">Transcription regulation</keyword>
<evidence type="ECO:0000259" key="4">
    <source>
        <dbReference type="PROSITE" id="PS50977"/>
    </source>
</evidence>
<accession>X1U6M1</accession>
<dbReference type="Gene3D" id="1.10.357.10">
    <property type="entry name" value="Tetracycline Repressor, domain 2"/>
    <property type="match status" value="1"/>
</dbReference>
<dbReference type="SUPFAM" id="SSF46689">
    <property type="entry name" value="Homeodomain-like"/>
    <property type="match status" value="1"/>
</dbReference>
<sequence>VIDCTQVHFMEGFILGSAERRSREMEHRRKDIIEAAEHVFFEKGYERSTMDDVAKEAEYSKRTLYAYFNSKEQIYFEIMIRGYRRLIGLLQDKLQGNNSLTALEALWEITSVYYEFSCGEPHYFQAIIEYENSLFDFQNGIPDESMDECYALGEEALQFVKNALQKGVEEGSIRADLPVDQATMTLWASMLGIFSTVRTKKHYLERYYKIGPGEFIQESFRLLLRSLEPAQ</sequence>
<protein>
    <recommendedName>
        <fullName evidence="4">HTH tetR-type domain-containing protein</fullName>
    </recommendedName>
</protein>
<evidence type="ECO:0000256" key="2">
    <source>
        <dbReference type="ARBA" id="ARBA00023125"/>
    </source>
</evidence>
<dbReference type="PANTHER" id="PTHR30055:SF234">
    <property type="entry name" value="HTH-TYPE TRANSCRIPTIONAL REGULATOR BETI"/>
    <property type="match status" value="1"/>
</dbReference>
<dbReference type="PRINTS" id="PR00455">
    <property type="entry name" value="HTHTETR"/>
</dbReference>
<dbReference type="AlphaFoldDB" id="X1U6M1"/>
<dbReference type="SUPFAM" id="SSF48498">
    <property type="entry name" value="Tetracyclin repressor-like, C-terminal domain"/>
    <property type="match status" value="1"/>
</dbReference>
<evidence type="ECO:0000313" key="5">
    <source>
        <dbReference type="EMBL" id="GAI95465.1"/>
    </source>
</evidence>
<dbReference type="EMBL" id="BARW01022089">
    <property type="protein sequence ID" value="GAI95465.1"/>
    <property type="molecule type" value="Genomic_DNA"/>
</dbReference>
<organism evidence="5">
    <name type="scientific">marine sediment metagenome</name>
    <dbReference type="NCBI Taxonomy" id="412755"/>
    <lineage>
        <taxon>unclassified sequences</taxon>
        <taxon>metagenomes</taxon>
        <taxon>ecological metagenomes</taxon>
    </lineage>
</organism>
<feature type="non-terminal residue" evidence="5">
    <location>
        <position position="1"/>
    </location>
</feature>
<keyword evidence="3" id="KW-0804">Transcription</keyword>
<dbReference type="PROSITE" id="PS50977">
    <property type="entry name" value="HTH_TETR_2"/>
    <property type="match status" value="1"/>
</dbReference>
<dbReference type="Pfam" id="PF00440">
    <property type="entry name" value="TetR_N"/>
    <property type="match status" value="1"/>
</dbReference>
<dbReference type="GO" id="GO:0000976">
    <property type="term" value="F:transcription cis-regulatory region binding"/>
    <property type="evidence" value="ECO:0007669"/>
    <property type="project" value="TreeGrafter"/>
</dbReference>
<comment type="caution">
    <text evidence="5">The sequence shown here is derived from an EMBL/GenBank/DDBJ whole genome shotgun (WGS) entry which is preliminary data.</text>
</comment>
<dbReference type="GO" id="GO:0003700">
    <property type="term" value="F:DNA-binding transcription factor activity"/>
    <property type="evidence" value="ECO:0007669"/>
    <property type="project" value="TreeGrafter"/>
</dbReference>
<reference evidence="5" key="1">
    <citation type="journal article" date="2014" name="Front. Microbiol.">
        <title>High frequency of phylogenetically diverse reductive dehalogenase-homologous genes in deep subseafloor sedimentary metagenomes.</title>
        <authorList>
            <person name="Kawai M."/>
            <person name="Futagami T."/>
            <person name="Toyoda A."/>
            <person name="Takaki Y."/>
            <person name="Nishi S."/>
            <person name="Hori S."/>
            <person name="Arai W."/>
            <person name="Tsubouchi T."/>
            <person name="Morono Y."/>
            <person name="Uchiyama I."/>
            <person name="Ito T."/>
            <person name="Fujiyama A."/>
            <person name="Inagaki F."/>
            <person name="Takami H."/>
        </authorList>
    </citation>
    <scope>NUCLEOTIDE SEQUENCE</scope>
    <source>
        <strain evidence="5">Expedition CK06-06</strain>
    </source>
</reference>
<dbReference type="FunFam" id="1.10.10.60:FF:000141">
    <property type="entry name" value="TetR family transcriptional regulator"/>
    <property type="match status" value="1"/>
</dbReference>